<accession>A0A1H9BFF7</accession>
<keyword evidence="4" id="KW-1185">Reference proteome</keyword>
<feature type="domain" description="STAS" evidence="2">
    <location>
        <begin position="17"/>
        <end position="99"/>
    </location>
</feature>
<reference evidence="3 4" key="1">
    <citation type="submission" date="2016-10" db="EMBL/GenBank/DDBJ databases">
        <authorList>
            <person name="de Groot N.N."/>
        </authorList>
    </citation>
    <scope>NUCLEOTIDE SEQUENCE [LARGE SCALE GENOMIC DNA]</scope>
    <source>
        <strain evidence="3 4">CGMCC 4.3519</strain>
    </source>
</reference>
<dbReference type="Proteomes" id="UP000199055">
    <property type="component" value="Unassembled WGS sequence"/>
</dbReference>
<protein>
    <submittedName>
        <fullName evidence="3">STAS domain-containing protein</fullName>
    </submittedName>
</protein>
<dbReference type="AlphaFoldDB" id="A0A1H9BFF7"/>
<feature type="compositionally biased region" description="Basic and acidic residues" evidence="1">
    <location>
        <begin position="115"/>
        <end position="158"/>
    </location>
</feature>
<dbReference type="PROSITE" id="PS50801">
    <property type="entry name" value="STAS"/>
    <property type="match status" value="1"/>
</dbReference>
<dbReference type="Gene3D" id="3.30.750.24">
    <property type="entry name" value="STAS domain"/>
    <property type="match status" value="1"/>
</dbReference>
<evidence type="ECO:0000259" key="2">
    <source>
        <dbReference type="PROSITE" id="PS50801"/>
    </source>
</evidence>
<gene>
    <name evidence="3" type="ORF">SAMN05216481_102359</name>
</gene>
<sequence length="158" mass="16915">MAAHEEPRPPGGETASLVLAAEGPVTRADIPLLCERLHRVLNRTRADPVVVDTGEFCEADMVTVEALARMQLTARRLGRRIRLGNADGGLLRFLAWTGLDAELLTAGAGTGAVPDRGRSAGSEARRQPEQREQPRGVQEGVERGDPAAGHLDDLQRPG</sequence>
<dbReference type="InterPro" id="IPR036513">
    <property type="entry name" value="STAS_dom_sf"/>
</dbReference>
<dbReference type="InterPro" id="IPR002645">
    <property type="entry name" value="STAS_dom"/>
</dbReference>
<dbReference type="STRING" id="403935.SAMN05216481_102359"/>
<organism evidence="3 4">
    <name type="scientific">Streptomyces radiopugnans</name>
    <dbReference type="NCBI Taxonomy" id="403935"/>
    <lineage>
        <taxon>Bacteria</taxon>
        <taxon>Bacillati</taxon>
        <taxon>Actinomycetota</taxon>
        <taxon>Actinomycetes</taxon>
        <taxon>Kitasatosporales</taxon>
        <taxon>Streptomycetaceae</taxon>
        <taxon>Streptomyces</taxon>
    </lineage>
</organism>
<name>A0A1H9BFF7_9ACTN</name>
<proteinExistence type="predicted"/>
<dbReference type="InterPro" id="IPR058548">
    <property type="entry name" value="MlaB-like_STAS"/>
</dbReference>
<evidence type="ECO:0000256" key="1">
    <source>
        <dbReference type="SAM" id="MobiDB-lite"/>
    </source>
</evidence>
<dbReference type="EMBL" id="FOET01000002">
    <property type="protein sequence ID" value="SEP87615.1"/>
    <property type="molecule type" value="Genomic_DNA"/>
</dbReference>
<dbReference type="Pfam" id="PF13466">
    <property type="entry name" value="STAS_2"/>
    <property type="match status" value="1"/>
</dbReference>
<evidence type="ECO:0000313" key="4">
    <source>
        <dbReference type="Proteomes" id="UP000199055"/>
    </source>
</evidence>
<feature type="region of interest" description="Disordered" evidence="1">
    <location>
        <begin position="107"/>
        <end position="158"/>
    </location>
</feature>
<dbReference type="SUPFAM" id="SSF52091">
    <property type="entry name" value="SpoIIaa-like"/>
    <property type="match status" value="1"/>
</dbReference>
<evidence type="ECO:0000313" key="3">
    <source>
        <dbReference type="EMBL" id="SEP87615.1"/>
    </source>
</evidence>